<organism evidence="7 8">
    <name type="scientific">Riccia fluitans</name>
    <dbReference type="NCBI Taxonomy" id="41844"/>
    <lineage>
        <taxon>Eukaryota</taxon>
        <taxon>Viridiplantae</taxon>
        <taxon>Streptophyta</taxon>
        <taxon>Embryophyta</taxon>
        <taxon>Marchantiophyta</taxon>
        <taxon>Marchantiopsida</taxon>
        <taxon>Marchantiidae</taxon>
        <taxon>Marchantiales</taxon>
        <taxon>Ricciaceae</taxon>
        <taxon>Riccia</taxon>
    </lineage>
</organism>
<dbReference type="PANTHER" id="PTHR34457:SF3">
    <property type="entry name" value="PROTEIN TIC236, CHLOROPLASTIC"/>
    <property type="match status" value="1"/>
</dbReference>
<feature type="region of interest" description="Disordered" evidence="5">
    <location>
        <begin position="91"/>
        <end position="119"/>
    </location>
</feature>
<name>A0ABD1YXG4_9MARC</name>
<protein>
    <recommendedName>
        <fullName evidence="6">Translocation and assembly module TamB C-terminal domain-containing protein</fullName>
    </recommendedName>
</protein>
<feature type="compositionally biased region" description="Acidic residues" evidence="5">
    <location>
        <begin position="802"/>
        <end position="811"/>
    </location>
</feature>
<accession>A0ABD1YXG4</accession>
<feature type="compositionally biased region" description="Polar residues" evidence="5">
    <location>
        <begin position="319"/>
        <end position="329"/>
    </location>
</feature>
<feature type="region of interest" description="Disordered" evidence="5">
    <location>
        <begin position="581"/>
        <end position="606"/>
    </location>
</feature>
<reference evidence="7 8" key="1">
    <citation type="submission" date="2024-09" db="EMBL/GenBank/DDBJ databases">
        <title>Chromosome-scale assembly of Riccia fluitans.</title>
        <authorList>
            <person name="Paukszto L."/>
            <person name="Sawicki J."/>
            <person name="Karawczyk K."/>
            <person name="Piernik-Szablinska J."/>
            <person name="Szczecinska M."/>
            <person name="Mazdziarz M."/>
        </authorList>
    </citation>
    <scope>NUCLEOTIDE SEQUENCE [LARGE SCALE GENOMIC DNA]</scope>
    <source>
        <strain evidence="7">Rf_01</strain>
        <tissue evidence="7">Aerial parts of the thallus</tissue>
    </source>
</reference>
<feature type="region of interest" description="Disordered" evidence="5">
    <location>
        <begin position="702"/>
        <end position="726"/>
    </location>
</feature>
<keyword evidence="8" id="KW-1185">Reference proteome</keyword>
<keyword evidence="3" id="KW-1133">Transmembrane helix</keyword>
<feature type="compositionally biased region" description="Basic and acidic residues" evidence="5">
    <location>
        <begin position="1829"/>
        <end position="1843"/>
    </location>
</feature>
<feature type="compositionally biased region" description="Basic and acidic residues" evidence="5">
    <location>
        <begin position="333"/>
        <end position="348"/>
    </location>
</feature>
<feature type="region of interest" description="Disordered" evidence="5">
    <location>
        <begin position="763"/>
        <end position="823"/>
    </location>
</feature>
<dbReference type="Pfam" id="PF04357">
    <property type="entry name" value="TamB"/>
    <property type="match status" value="1"/>
</dbReference>
<feature type="region of interest" description="Disordered" evidence="5">
    <location>
        <begin position="441"/>
        <end position="470"/>
    </location>
</feature>
<evidence type="ECO:0000313" key="8">
    <source>
        <dbReference type="Proteomes" id="UP001605036"/>
    </source>
</evidence>
<comment type="caution">
    <text evidence="7">The sequence shown here is derived from an EMBL/GenBank/DDBJ whole genome shotgun (WGS) entry which is preliminary data.</text>
</comment>
<feature type="compositionally biased region" description="Polar residues" evidence="5">
    <location>
        <begin position="93"/>
        <end position="109"/>
    </location>
</feature>
<evidence type="ECO:0000256" key="2">
    <source>
        <dbReference type="ARBA" id="ARBA00022692"/>
    </source>
</evidence>
<dbReference type="GO" id="GO:0016020">
    <property type="term" value="C:membrane"/>
    <property type="evidence" value="ECO:0007669"/>
    <property type="project" value="UniProtKB-SubCell"/>
</dbReference>
<dbReference type="InterPro" id="IPR053022">
    <property type="entry name" value="Chloroplast_translocon_comp"/>
</dbReference>
<feature type="domain" description="Translocation and assembly module TamB C-terminal" evidence="6">
    <location>
        <begin position="1980"/>
        <end position="2372"/>
    </location>
</feature>
<evidence type="ECO:0000313" key="7">
    <source>
        <dbReference type="EMBL" id="KAL2635099.1"/>
    </source>
</evidence>
<feature type="region of interest" description="Disordered" evidence="5">
    <location>
        <begin position="1307"/>
        <end position="1330"/>
    </location>
</feature>
<feature type="region of interest" description="Disordered" evidence="5">
    <location>
        <begin position="1817"/>
        <end position="1879"/>
    </location>
</feature>
<gene>
    <name evidence="7" type="ORF">R1flu_006578</name>
</gene>
<keyword evidence="4" id="KW-0472">Membrane</keyword>
<evidence type="ECO:0000256" key="1">
    <source>
        <dbReference type="ARBA" id="ARBA00004167"/>
    </source>
</evidence>
<evidence type="ECO:0000256" key="4">
    <source>
        <dbReference type="ARBA" id="ARBA00023136"/>
    </source>
</evidence>
<feature type="region of interest" description="Disordered" evidence="5">
    <location>
        <begin position="644"/>
        <end position="669"/>
    </location>
</feature>
<comment type="subcellular location">
    <subcellularLocation>
        <location evidence="1">Membrane</location>
        <topology evidence="1">Single-pass membrane protein</topology>
    </subcellularLocation>
</comment>
<evidence type="ECO:0000256" key="3">
    <source>
        <dbReference type="ARBA" id="ARBA00022989"/>
    </source>
</evidence>
<dbReference type="InterPro" id="IPR007452">
    <property type="entry name" value="TamB_C"/>
</dbReference>
<dbReference type="EMBL" id="JBHFFA010000003">
    <property type="protein sequence ID" value="KAL2635099.1"/>
    <property type="molecule type" value="Genomic_DNA"/>
</dbReference>
<feature type="compositionally biased region" description="Basic and acidic residues" evidence="5">
    <location>
        <begin position="769"/>
        <end position="801"/>
    </location>
</feature>
<feature type="region of interest" description="Disordered" evidence="5">
    <location>
        <begin position="1611"/>
        <end position="1630"/>
    </location>
</feature>
<proteinExistence type="predicted"/>
<feature type="region of interest" description="Disordered" evidence="5">
    <location>
        <begin position="310"/>
        <end position="348"/>
    </location>
</feature>
<sequence>MQATVSLGSSSNSLFSSSQAYYNSPGFGARNRAGRLPGVRLSKSRNSKWENSQKPFFTGDLPSLASRSNSLPVRPSYDHRNQAFTRFFINGRKSGQNDPHAQESQNAQESKNNSKKTCSKNSWIQIQKKNVLQKSAWVAAVLLMGGGAMYGQAKAQAYIESTFLPPVAAMVGQYFGREVDLGKIRSLSPLGLTFGPCSIGTHDEEFSCGEIPGVEIRVLPLASLRRGQLVVDAVLAQPHILVAQKEDWTWLGIPLISDEKKKLRHSSELNIDSRTRIRRLTREQQGQKFMISRNQAAREAAVGGYRLSRVGGEGENNKKSSLTNLSTAGGQKFVKDQHSEVEESDGEDRVETNSQYLGEVDGIKAGQQVEERLNENHELNSLNEWRNNVIGAKVWIDTKMLKPVKRQVLRRWTRQGIKPVTKIALQKKNLERSASAARAFFEKADRTESSDSRGEGSGSTSLREANPEDILEFEDQTKVNVAEASVMSFSAQERPKAATPSIVNPDVHREEVLGGLFSSSRRPSMSLSSAWGARQHRKHAEKDMPVLDKPLLHVEHSPWKQKVQTEHVNFRRYGGKQHWRKALGRKSVEERRDDLDKEEMKDKATSNHPVGVIRAGFEEESASAIEGKVKEFLVQAIRERQESMKSHISGSDMTNLNSKPQQISDSGSVQSVGHFKGEIVDDPSSQISSEDYTQLGHLKCLSSSTSESREPQSVPDPTAGPSHFAPQAGEHVHFNIDCQELPSTLTDQHLDLAGFKEAYRDPGCLSRIQDPEDHFNPSTEQKEAMLEDQLKAASARCREEDHQLDDDLPDSEESKPKSVSVDSPRWTPVALNSVHFREGSLMLLGYGDREPRIMEKAAGVVKFGRSYDQINVRVTGNLKEWRSENVKGDGGKIFVKVAVDLAKQEWHLKVRGLNLYAPLFERLLELPQDWTGGRASGEVHAWMLKDDEFPSFGGRVDVKGVDFSIWDAPASFKGVNGTLFFQGQRMFFHNTSGLYGSIPLQVSGDMDLNPDEGEFRLSCQVSGVEANDLMKTLKAQPPPYPLAGALKAVVHCRGPLDAPIFEGTAEVTGKHLPLVFESPDSAATAAIKDNVAVGAVAAYDRIPFTSASASFTFNTDNCIAELYGMRAVPVGGGELRGGGSVWVCPEGELDPSSVNIDCSGQVAADHLIRFYIPAGVEIPSSTFGTMHSETKIRGSILMPVFDIKWNTPEAQGSFSGAHGDVHISREAIILNSSAFTYDLSSKLHTLHPPIDPNRKLVFEYKPAPPPTIEGLDLDLRLRGFDVMGMSPLRSPLTPSSHMKVTGKVKFNGHVPKSETNTALEPRLSGDTAGISRPGNGIPGLQGEISLSGVKLNQLLVAPQLHGSLDISPTSFKMHTTGRPDEHLHVLVLKPSASIQTLDSFFEPFEEGASFSLLRGQLRTDLHFQPGHSARVEIRNLQLDELELASLRGAVQKAELALNFQKRRGQGNLSVRRPRCSGVQGESLDINARWSGDVITLDKLLLEQANSRYEMQGEYVLPGLRDRTIIEKGKEARMWEKAMAGHLGNMITSMGRWRLRLDVPKAEVSDMLPVARLLSRSSDPAVVSRSKELFLESISAAGFHADSLKEHLEYLRRSDSTTESEGTPESIPLPGLAELRGSWHGTLDASGGGDGDTYADFDLRGEEWEWGTYKTKRVIAIGDYGNTDGLRLEKFFIQKDTATLHADGTLLGPKPNLHFAVLNFPVDLVPPLMHAIQSSTPEPFLSPSTRPYNTPIRGILYMEGDLRGTLAKPQCDVQIRLLDGAVGGISLGKAEMAASITSANRLAFNAVLEPVAQTGHVRVRGSLPMGPGGLEEHEVEVQEREKEKRSRTRGWGRERNRDRKDGEEDEKSETVEKGGEEGWEVRLAESLKPLDGENLESGAVQIDAAVKDGGMMLLTAISPGFHWLQGNADIGLQVRGTVQQPVADGVASFYKVAISSPVLPRPLSNLGGTIRVKNNQLYVEGLEGRVGRRGLVEVKGQLPLKVSDTGTTNDAIELKTEHLEVRARNVFSGQVNSQMRLMGTLLEPEVTGMIKLSHGEAYLSQEKSSSAPSSTISTSPPGGGYSWMAAASNVARRGPDIFPLPEQLVTQIPGPEKKEDPKDGRSFGSLPPVDIRLRSLKLLLGPELRMVYPLILNFAVSGELELNGYADPLRVKPKGTLTFENGDVNLVATQVRLNKDHLNRAKFEPEQGLDPSLDLALIGADWQLKVQGRARNWQDNIVVSSTRSGEQDALSRTEAARVFESQLAESLLEGDGQLAFKKLAAATVETLMPRIETKGEFGQARWRLVSAPQIPNLLSLDPTTDPFKSLANLSFGAEVEVQLGKHLQASVVRQLKESEMATQWTLLYQLNSKLRLLFSSIPSVDNRLLFEYSATSQN</sequence>
<evidence type="ECO:0000259" key="6">
    <source>
        <dbReference type="Pfam" id="PF04357"/>
    </source>
</evidence>
<feature type="compositionally biased region" description="Basic and acidic residues" evidence="5">
    <location>
        <begin position="586"/>
        <end position="605"/>
    </location>
</feature>
<dbReference type="PANTHER" id="PTHR34457">
    <property type="entry name" value="EMBRYO DEFECTIVE 2410"/>
    <property type="match status" value="1"/>
</dbReference>
<dbReference type="Proteomes" id="UP001605036">
    <property type="component" value="Unassembled WGS sequence"/>
</dbReference>
<feature type="compositionally biased region" description="Basic and acidic residues" evidence="5">
    <location>
        <begin position="441"/>
        <end position="454"/>
    </location>
</feature>
<keyword evidence="2" id="KW-0812">Transmembrane</keyword>
<feature type="compositionally biased region" description="Polar residues" evidence="5">
    <location>
        <begin position="646"/>
        <end position="669"/>
    </location>
</feature>
<feature type="compositionally biased region" description="Basic and acidic residues" evidence="5">
    <location>
        <begin position="1850"/>
        <end position="1879"/>
    </location>
</feature>
<evidence type="ECO:0000256" key="5">
    <source>
        <dbReference type="SAM" id="MobiDB-lite"/>
    </source>
</evidence>